<evidence type="ECO:0000313" key="4">
    <source>
        <dbReference type="Proteomes" id="UP000295008"/>
    </source>
</evidence>
<dbReference type="Proteomes" id="UP000295008">
    <property type="component" value="Unassembled WGS sequence"/>
</dbReference>
<dbReference type="Pfam" id="PF00990">
    <property type="entry name" value="GGDEF"/>
    <property type="match status" value="1"/>
</dbReference>
<keyword evidence="1" id="KW-0812">Transmembrane</keyword>
<dbReference type="InterPro" id="IPR000160">
    <property type="entry name" value="GGDEF_dom"/>
</dbReference>
<feature type="domain" description="GGDEF" evidence="2">
    <location>
        <begin position="294"/>
        <end position="429"/>
    </location>
</feature>
<dbReference type="EMBL" id="SLUN01000046">
    <property type="protein sequence ID" value="TCL57451.1"/>
    <property type="molecule type" value="Genomic_DNA"/>
</dbReference>
<dbReference type="InterPro" id="IPR033425">
    <property type="entry name" value="MASE3"/>
</dbReference>
<gene>
    <name evidence="3" type="ORF">EDC14_104611</name>
</gene>
<dbReference type="InterPro" id="IPR043128">
    <property type="entry name" value="Rev_trsase/Diguanyl_cyclase"/>
</dbReference>
<dbReference type="Pfam" id="PF17159">
    <property type="entry name" value="MASE3"/>
    <property type="match status" value="1"/>
</dbReference>
<evidence type="ECO:0000259" key="2">
    <source>
        <dbReference type="PROSITE" id="PS50887"/>
    </source>
</evidence>
<feature type="transmembrane region" description="Helical" evidence="1">
    <location>
        <begin position="99"/>
        <end position="121"/>
    </location>
</feature>
<dbReference type="Gene3D" id="3.30.70.270">
    <property type="match status" value="1"/>
</dbReference>
<name>A0A4R1QW42_HYDET</name>
<dbReference type="NCBIfam" id="TIGR00254">
    <property type="entry name" value="GGDEF"/>
    <property type="match status" value="1"/>
</dbReference>
<organism evidence="3 4">
    <name type="scientific">Hydrogenispora ethanolica</name>
    <dbReference type="NCBI Taxonomy" id="1082276"/>
    <lineage>
        <taxon>Bacteria</taxon>
        <taxon>Bacillati</taxon>
        <taxon>Bacillota</taxon>
        <taxon>Hydrogenispora</taxon>
    </lineage>
</organism>
<keyword evidence="1" id="KW-1133">Transmembrane helix</keyword>
<dbReference type="SMART" id="SM00267">
    <property type="entry name" value="GGDEF"/>
    <property type="match status" value="1"/>
</dbReference>
<feature type="transmembrane region" description="Helical" evidence="1">
    <location>
        <begin position="35"/>
        <end position="51"/>
    </location>
</feature>
<keyword evidence="4" id="KW-1185">Reference proteome</keyword>
<accession>A0A4R1QW42</accession>
<protein>
    <submittedName>
        <fullName evidence="3">Diguanylate cyclase (GGDEF)-like protein</fullName>
    </submittedName>
</protein>
<feature type="transmembrane region" description="Helical" evidence="1">
    <location>
        <begin position="133"/>
        <end position="152"/>
    </location>
</feature>
<dbReference type="RefSeq" id="WP_132017113.1">
    <property type="nucleotide sequence ID" value="NZ_SLUN01000046.1"/>
</dbReference>
<dbReference type="InterPro" id="IPR029787">
    <property type="entry name" value="Nucleotide_cyclase"/>
</dbReference>
<feature type="transmembrane region" description="Helical" evidence="1">
    <location>
        <begin position="63"/>
        <end position="87"/>
    </location>
</feature>
<proteinExistence type="predicted"/>
<sequence>MPESSLHYHSMLRLGSVGALLFGVSLIHYPLFHAAIEIAMIVAMLLTYFLATRSYPYTNHDLLLVVGNALPWVAVLDLLHLLAAVGALSSGSGEKSAAIALQLAIAGRLLEALTLCAAPLLLQKRRLRRLQPLGYGLITAALAAAVLWWRIFPAGDGARRGLTLWAAVSAYGIILLSAGVFAAVWRMRERSSPAYFRAACAVLGLNILSFFCFSFADGGLLHPLANFGGHFCRALAYLSIVRFAVAEGLDYPYELMISRLPALSARDPLTGLSKREVCHDFVRRDQSPGHPNLQKYHVWVIHIVRPGAINERFGADAGEQMFRELSQLLEATVRHHDLLFRMDPHQFILVTGYDEQGAVSIETRIRETVALWSQAYHLPADFGIRIGRAVWDPDQPGDSVDRAVASAEFTLLDRTKAPKRPGPAEPRRR</sequence>
<keyword evidence="1" id="KW-0472">Membrane</keyword>
<feature type="transmembrane region" description="Helical" evidence="1">
    <location>
        <begin position="194"/>
        <end position="216"/>
    </location>
</feature>
<evidence type="ECO:0000256" key="1">
    <source>
        <dbReference type="SAM" id="Phobius"/>
    </source>
</evidence>
<reference evidence="3 4" key="1">
    <citation type="submission" date="2019-03" db="EMBL/GenBank/DDBJ databases">
        <title>Genomic Encyclopedia of Type Strains, Phase IV (KMG-IV): sequencing the most valuable type-strain genomes for metagenomic binning, comparative biology and taxonomic classification.</title>
        <authorList>
            <person name="Goeker M."/>
        </authorList>
    </citation>
    <scope>NUCLEOTIDE SEQUENCE [LARGE SCALE GENOMIC DNA]</scope>
    <source>
        <strain evidence="3 4">LX-B</strain>
    </source>
</reference>
<dbReference type="SUPFAM" id="SSF55073">
    <property type="entry name" value="Nucleotide cyclase"/>
    <property type="match status" value="1"/>
</dbReference>
<dbReference type="PROSITE" id="PS50887">
    <property type="entry name" value="GGDEF"/>
    <property type="match status" value="1"/>
</dbReference>
<evidence type="ECO:0000313" key="3">
    <source>
        <dbReference type="EMBL" id="TCL57451.1"/>
    </source>
</evidence>
<feature type="transmembrane region" description="Helical" evidence="1">
    <location>
        <begin position="164"/>
        <end position="185"/>
    </location>
</feature>
<dbReference type="AlphaFoldDB" id="A0A4R1QW42"/>
<comment type="caution">
    <text evidence="3">The sequence shown here is derived from an EMBL/GenBank/DDBJ whole genome shotgun (WGS) entry which is preliminary data.</text>
</comment>